<dbReference type="PROSITE" id="PS00028">
    <property type="entry name" value="ZINC_FINGER_C2H2_1"/>
    <property type="match status" value="1"/>
</dbReference>
<protein>
    <recommendedName>
        <fullName evidence="2">C2H2-type domain-containing protein</fullName>
    </recommendedName>
</protein>
<feature type="region of interest" description="Disordered" evidence="1">
    <location>
        <begin position="244"/>
        <end position="263"/>
    </location>
</feature>
<dbReference type="Proteomes" id="UP000663829">
    <property type="component" value="Unassembled WGS sequence"/>
</dbReference>
<evidence type="ECO:0000259" key="2">
    <source>
        <dbReference type="PROSITE" id="PS00028"/>
    </source>
</evidence>
<comment type="caution">
    <text evidence="3">The sequence shown here is derived from an EMBL/GenBank/DDBJ whole genome shotgun (WGS) entry which is preliminary data.</text>
</comment>
<sequence>MKVLEAFYFNTVIAEKLNFLRNSSFEVSLIQTTKQTVTQDSTSRKGTPWIESSCSSDTMQRLLEWNHPDLQPYCEACQLPLTVPENADLHFSKNNDDHFIKNITRKKISEKRCGPFNCTICCEEFPTEETCIAHFSTKTHAKTINDKQYLDKLISIYRAFVNLKNLRSRQQEQEQEEGCLLIDLRIPSMNVKNSSTTKVTQEEQQTTKLITQTDVKSDSGSTAYDEDFVSKTDSLTIKDSATTNKDQRYNINPPNLKKSLNTSLKKKSSTDLFKSEDLCQSLGNVDKTDLIE</sequence>
<dbReference type="Proteomes" id="UP000681722">
    <property type="component" value="Unassembled WGS sequence"/>
</dbReference>
<dbReference type="EMBL" id="CAJNOQ010002153">
    <property type="protein sequence ID" value="CAF0942118.1"/>
    <property type="molecule type" value="Genomic_DNA"/>
</dbReference>
<feature type="compositionally biased region" description="Polar residues" evidence="1">
    <location>
        <begin position="244"/>
        <end position="253"/>
    </location>
</feature>
<organism evidence="3 5">
    <name type="scientific">Didymodactylos carnosus</name>
    <dbReference type="NCBI Taxonomy" id="1234261"/>
    <lineage>
        <taxon>Eukaryota</taxon>
        <taxon>Metazoa</taxon>
        <taxon>Spiralia</taxon>
        <taxon>Gnathifera</taxon>
        <taxon>Rotifera</taxon>
        <taxon>Eurotatoria</taxon>
        <taxon>Bdelloidea</taxon>
        <taxon>Philodinida</taxon>
        <taxon>Philodinidae</taxon>
        <taxon>Didymodactylos</taxon>
    </lineage>
</organism>
<gene>
    <name evidence="3" type="ORF">GPM918_LOCUS10768</name>
    <name evidence="4" type="ORF">SRO942_LOCUS10771</name>
</gene>
<dbReference type="AlphaFoldDB" id="A0A814CJ65"/>
<evidence type="ECO:0000313" key="5">
    <source>
        <dbReference type="Proteomes" id="UP000663829"/>
    </source>
</evidence>
<dbReference type="EMBL" id="CAJOBC010002154">
    <property type="protein sequence ID" value="CAF3718563.1"/>
    <property type="molecule type" value="Genomic_DNA"/>
</dbReference>
<name>A0A814CJ65_9BILA</name>
<evidence type="ECO:0000313" key="3">
    <source>
        <dbReference type="EMBL" id="CAF0942118.1"/>
    </source>
</evidence>
<proteinExistence type="predicted"/>
<evidence type="ECO:0000313" key="4">
    <source>
        <dbReference type="EMBL" id="CAF3718563.1"/>
    </source>
</evidence>
<evidence type="ECO:0000256" key="1">
    <source>
        <dbReference type="SAM" id="MobiDB-lite"/>
    </source>
</evidence>
<keyword evidence="5" id="KW-1185">Reference proteome</keyword>
<reference evidence="3" key="1">
    <citation type="submission" date="2021-02" db="EMBL/GenBank/DDBJ databases">
        <authorList>
            <person name="Nowell W R."/>
        </authorList>
    </citation>
    <scope>NUCLEOTIDE SEQUENCE</scope>
</reference>
<accession>A0A814CJ65</accession>
<dbReference type="InterPro" id="IPR013087">
    <property type="entry name" value="Znf_C2H2_type"/>
</dbReference>
<feature type="domain" description="C2H2-type" evidence="2">
    <location>
        <begin position="118"/>
        <end position="140"/>
    </location>
</feature>